<dbReference type="PANTHER" id="PTHR48081">
    <property type="entry name" value="AB HYDROLASE SUPERFAMILY PROTEIN C4A8.06C"/>
    <property type="match status" value="1"/>
</dbReference>
<feature type="domain" description="Alpha/beta hydrolase fold-3" evidence="3">
    <location>
        <begin position="78"/>
        <end position="283"/>
    </location>
</feature>
<reference evidence="5" key="1">
    <citation type="submission" date="2016-06" db="EMBL/GenBank/DDBJ databases">
        <title>Complete genome sequence of Actinoalloteichus fjordicus DSM 46855 (=ADI127-17), type strain of the new species Actinoalloteichus fjordicus.</title>
        <authorList>
            <person name="Ruckert C."/>
            <person name="Nouioui I."/>
            <person name="Willmese J."/>
            <person name="van Wezel G."/>
            <person name="Klenk H.-P."/>
            <person name="Kalinowski J."/>
            <person name="Zotchev S.B."/>
        </authorList>
    </citation>
    <scope>NUCLEOTIDE SEQUENCE [LARGE SCALE GENOMIC DNA]</scope>
    <source>
        <strain evidence="5">ADI127-7</strain>
    </source>
</reference>
<accession>A0AAC9LBL4</accession>
<dbReference type="RefSeq" id="WP_198043003.1">
    <property type="nucleotide sequence ID" value="NZ_CP016076.1"/>
</dbReference>
<name>A0AAC9LBL4_9PSEU</name>
<keyword evidence="1" id="KW-0378">Hydrolase</keyword>
<dbReference type="InterPro" id="IPR050300">
    <property type="entry name" value="GDXG_lipolytic_enzyme"/>
</dbReference>
<evidence type="ECO:0000259" key="3">
    <source>
        <dbReference type="Pfam" id="PF07859"/>
    </source>
</evidence>
<organism evidence="4 5">
    <name type="scientific">Actinoalloteichus fjordicus</name>
    <dbReference type="NCBI Taxonomy" id="1612552"/>
    <lineage>
        <taxon>Bacteria</taxon>
        <taxon>Bacillati</taxon>
        <taxon>Actinomycetota</taxon>
        <taxon>Actinomycetes</taxon>
        <taxon>Pseudonocardiales</taxon>
        <taxon>Pseudonocardiaceae</taxon>
        <taxon>Actinoalloteichus</taxon>
    </lineage>
</organism>
<dbReference type="Pfam" id="PF07859">
    <property type="entry name" value="Abhydrolase_3"/>
    <property type="match status" value="1"/>
</dbReference>
<evidence type="ECO:0000256" key="2">
    <source>
        <dbReference type="SAM" id="MobiDB-lite"/>
    </source>
</evidence>
<dbReference type="AlphaFoldDB" id="A0AAC9LBL4"/>
<dbReference type="Proteomes" id="UP000185511">
    <property type="component" value="Chromosome"/>
</dbReference>
<protein>
    <submittedName>
        <fullName evidence="4">Esterase/lipase</fullName>
    </submittedName>
</protein>
<dbReference type="InterPro" id="IPR029058">
    <property type="entry name" value="AB_hydrolase_fold"/>
</dbReference>
<sequence>MDVELVEQAALRPADDLSDAAAARGRDRERARQGTLLGLTELPEIPRHDRTVPGGAGAPEVPVRIYVPDSVGADAPVLLWIHGGAFMLGDLDGSDSWCTRLAAAGECVVVSVDYRLAPEHPYPAGLQDCLAVLDWVVAAAPEHGWDPTRIAVGGSSAGAGLAAGVALWARDHDGPALVFQLLIQPVLDDRRRTPSSTGLAGVPVFDSPALEQMWRHYLSGWSGDVPPYAAPARAEDLRGLPAAYLTAADADPLRDEAVEYAGRLTEAGVPTEFHLFPGTFHGFDVCVPDAGVSRRALREYGETLHQALHPLTRA</sequence>
<dbReference type="KEGG" id="acad:UA74_12585"/>
<evidence type="ECO:0000256" key="1">
    <source>
        <dbReference type="ARBA" id="ARBA00022801"/>
    </source>
</evidence>
<keyword evidence="5" id="KW-1185">Reference proteome</keyword>
<dbReference type="EMBL" id="CP016076">
    <property type="protein sequence ID" value="APU14577.1"/>
    <property type="molecule type" value="Genomic_DNA"/>
</dbReference>
<feature type="region of interest" description="Disordered" evidence="2">
    <location>
        <begin position="19"/>
        <end position="38"/>
    </location>
</feature>
<gene>
    <name evidence="4" type="ORF">UA74_12585</name>
</gene>
<dbReference type="GO" id="GO:0016787">
    <property type="term" value="F:hydrolase activity"/>
    <property type="evidence" value="ECO:0007669"/>
    <property type="project" value="UniProtKB-KW"/>
</dbReference>
<proteinExistence type="predicted"/>
<dbReference type="SUPFAM" id="SSF53474">
    <property type="entry name" value="alpha/beta-Hydrolases"/>
    <property type="match status" value="1"/>
</dbReference>
<dbReference type="PANTHER" id="PTHR48081:SF8">
    <property type="entry name" value="ALPHA_BETA HYDROLASE FOLD-3 DOMAIN-CONTAINING PROTEIN-RELATED"/>
    <property type="match status" value="1"/>
</dbReference>
<evidence type="ECO:0000313" key="5">
    <source>
        <dbReference type="Proteomes" id="UP000185511"/>
    </source>
</evidence>
<evidence type="ECO:0000313" key="4">
    <source>
        <dbReference type="EMBL" id="APU14577.1"/>
    </source>
</evidence>
<dbReference type="InterPro" id="IPR013094">
    <property type="entry name" value="AB_hydrolase_3"/>
</dbReference>
<dbReference type="Gene3D" id="3.40.50.1820">
    <property type="entry name" value="alpha/beta hydrolase"/>
    <property type="match status" value="1"/>
</dbReference>